<dbReference type="InterPro" id="IPR010129">
    <property type="entry name" value="T1SS_HlyD"/>
</dbReference>
<keyword evidence="4 9" id="KW-1003">Cell membrane</keyword>
<evidence type="ECO:0000256" key="1">
    <source>
        <dbReference type="ARBA" id="ARBA00004377"/>
    </source>
</evidence>
<dbReference type="Gene3D" id="2.40.30.170">
    <property type="match status" value="1"/>
</dbReference>
<keyword evidence="7" id="KW-1133">Transmembrane helix</keyword>
<gene>
    <name evidence="13" type="ORF">E6Q80_24570</name>
</gene>
<dbReference type="PROSITE" id="PS00543">
    <property type="entry name" value="HLYD_FAMILY"/>
    <property type="match status" value="1"/>
</dbReference>
<evidence type="ECO:0000256" key="6">
    <source>
        <dbReference type="ARBA" id="ARBA00022692"/>
    </source>
</evidence>
<keyword evidence="5 9" id="KW-0997">Cell inner membrane</keyword>
<dbReference type="PANTHER" id="PTHR30386">
    <property type="entry name" value="MEMBRANE FUSION SUBUNIT OF EMRAB-TOLC MULTIDRUG EFFLUX PUMP"/>
    <property type="match status" value="1"/>
</dbReference>
<dbReference type="Proteomes" id="UP000321192">
    <property type="component" value="Unassembled WGS sequence"/>
</dbReference>
<feature type="domain" description="AprE-like long alpha-helical hairpin" evidence="11">
    <location>
        <begin position="157"/>
        <end position="337"/>
    </location>
</feature>
<evidence type="ECO:0000313" key="14">
    <source>
        <dbReference type="Proteomes" id="UP000321192"/>
    </source>
</evidence>
<evidence type="ECO:0000256" key="7">
    <source>
        <dbReference type="ARBA" id="ARBA00022989"/>
    </source>
</evidence>
<keyword evidence="3 9" id="KW-0813">Transport</keyword>
<comment type="subcellular location">
    <subcellularLocation>
        <location evidence="1 9">Cell inner membrane</location>
        <topology evidence="1 9">Single-pass membrane protein</topology>
    </subcellularLocation>
</comment>
<dbReference type="PANTHER" id="PTHR30386:SF26">
    <property type="entry name" value="TRANSPORT PROTEIN COMB"/>
    <property type="match status" value="1"/>
</dbReference>
<keyword evidence="6" id="KW-0812">Transmembrane</keyword>
<evidence type="ECO:0000256" key="10">
    <source>
        <dbReference type="SAM" id="Coils"/>
    </source>
</evidence>
<sequence length="489" mass="54519">MPCSPARWGRASDAMSDLNPRLIAAGQRLVTWLEKVRIPLQPHFDRWVASMETAEKEREHRGFEADADYAILHQEPLRARVLLKSIGIAFALFVMWAAVAQVDEVTRGEGKVIPSRQVQVLQSLDGGFVSEILVREGEIVQPEQMLLRIDETRFVSSVKESRVQYLALAAKAARLRALSEGKPLEMPADVLKEDPKTADEERRLYESRREELDAQVSIARQQLAQRQQELNELRAKYENAARAFELTSKELTVTKPLINSGAVSEVELLRLERDVARFRGDRDMTSAQIGRVQAAITEANRKIQEVELAFRNDSGKELAETMAKLNSLSEGSIALSDKVKRSVLRSPVKGTVKRLLVTTVGGVIQPGKDVVEIVPLEDNLLLEAKVQPRDIAFLRPGQKAVVKFTAYDFSIYGGLDGVLEHIGADTVTDEKGNAFYTVRVRTNKATLGKDLPIIPGMIADVEIVTGEKSVLTYLMKPVLRAKSRAFSER</sequence>
<comment type="similarity">
    <text evidence="2 9">Belongs to the membrane fusion protein (MFP) (TC 8.A.1) family.</text>
</comment>
<dbReference type="PRINTS" id="PR01490">
    <property type="entry name" value="RTXTOXIND"/>
</dbReference>
<evidence type="ECO:0000256" key="2">
    <source>
        <dbReference type="ARBA" id="ARBA00009477"/>
    </source>
</evidence>
<proteinExistence type="inferred from homology"/>
<evidence type="ECO:0000259" key="11">
    <source>
        <dbReference type="Pfam" id="PF25994"/>
    </source>
</evidence>
<dbReference type="EMBL" id="SSFD01000419">
    <property type="protein sequence ID" value="TXH77529.1"/>
    <property type="molecule type" value="Genomic_DNA"/>
</dbReference>
<dbReference type="GO" id="GO:0009306">
    <property type="term" value="P:protein secretion"/>
    <property type="evidence" value="ECO:0007669"/>
    <property type="project" value="InterPro"/>
</dbReference>
<dbReference type="AlphaFoldDB" id="A0A5C7S298"/>
<name>A0A5C7S298_THASP</name>
<evidence type="ECO:0000256" key="4">
    <source>
        <dbReference type="ARBA" id="ARBA00022475"/>
    </source>
</evidence>
<reference evidence="13 14" key="1">
    <citation type="submission" date="2018-09" db="EMBL/GenBank/DDBJ databases">
        <title>Metagenome Assembled Genomes from an Advanced Water Purification Facility.</title>
        <authorList>
            <person name="Stamps B.W."/>
            <person name="Spear J.R."/>
        </authorList>
    </citation>
    <scope>NUCLEOTIDE SEQUENCE [LARGE SCALE GENOMIC DNA]</scope>
    <source>
        <strain evidence="13">Bin_27_1</strain>
    </source>
</reference>
<evidence type="ECO:0000256" key="9">
    <source>
        <dbReference type="RuleBase" id="RU365093"/>
    </source>
</evidence>
<protein>
    <recommendedName>
        <fullName evidence="9">Membrane fusion protein (MFP) family protein</fullName>
    </recommendedName>
</protein>
<dbReference type="Pfam" id="PF25994">
    <property type="entry name" value="HH_AprE"/>
    <property type="match status" value="1"/>
</dbReference>
<dbReference type="GO" id="GO:0005886">
    <property type="term" value="C:plasma membrane"/>
    <property type="evidence" value="ECO:0007669"/>
    <property type="project" value="UniProtKB-SubCell"/>
</dbReference>
<feature type="coiled-coil region" evidence="10">
    <location>
        <begin position="202"/>
        <end position="250"/>
    </location>
</feature>
<dbReference type="Pfam" id="PF26002">
    <property type="entry name" value="Beta-barrel_AprE"/>
    <property type="match status" value="1"/>
</dbReference>
<feature type="domain" description="AprE-like beta-barrel" evidence="12">
    <location>
        <begin position="380"/>
        <end position="466"/>
    </location>
</feature>
<accession>A0A5C7S298</accession>
<dbReference type="NCBIfam" id="TIGR01843">
    <property type="entry name" value="type_I_hlyD"/>
    <property type="match status" value="1"/>
</dbReference>
<dbReference type="InterPro" id="IPR006144">
    <property type="entry name" value="Secretion_HlyD_CS"/>
</dbReference>
<organism evidence="13 14">
    <name type="scientific">Thauera aminoaromatica</name>
    <dbReference type="NCBI Taxonomy" id="164330"/>
    <lineage>
        <taxon>Bacteria</taxon>
        <taxon>Pseudomonadati</taxon>
        <taxon>Pseudomonadota</taxon>
        <taxon>Betaproteobacteria</taxon>
        <taxon>Rhodocyclales</taxon>
        <taxon>Zoogloeaceae</taxon>
        <taxon>Thauera</taxon>
    </lineage>
</organism>
<keyword evidence="10" id="KW-0175">Coiled coil</keyword>
<keyword evidence="8" id="KW-0472">Membrane</keyword>
<evidence type="ECO:0000259" key="12">
    <source>
        <dbReference type="Pfam" id="PF26002"/>
    </source>
</evidence>
<dbReference type="InterPro" id="IPR058781">
    <property type="entry name" value="HH_AprE-like"/>
</dbReference>
<evidence type="ECO:0000256" key="5">
    <source>
        <dbReference type="ARBA" id="ARBA00022519"/>
    </source>
</evidence>
<dbReference type="InterPro" id="IPR050739">
    <property type="entry name" value="MFP"/>
</dbReference>
<evidence type="ECO:0000313" key="13">
    <source>
        <dbReference type="EMBL" id="TXH77529.1"/>
    </source>
</evidence>
<evidence type="ECO:0000256" key="8">
    <source>
        <dbReference type="ARBA" id="ARBA00023136"/>
    </source>
</evidence>
<dbReference type="InterPro" id="IPR058982">
    <property type="entry name" value="Beta-barrel_AprE"/>
</dbReference>
<comment type="caution">
    <text evidence="13">The sequence shown here is derived from an EMBL/GenBank/DDBJ whole genome shotgun (WGS) entry which is preliminary data.</text>
</comment>
<evidence type="ECO:0000256" key="3">
    <source>
        <dbReference type="ARBA" id="ARBA00022448"/>
    </source>
</evidence>